<reference evidence="2 3" key="1">
    <citation type="journal article" date="2023" name="Hortic Res">
        <title>Pangenome of water caltrop reveals structural variations and asymmetric subgenome divergence after allopolyploidization.</title>
        <authorList>
            <person name="Zhang X."/>
            <person name="Chen Y."/>
            <person name="Wang L."/>
            <person name="Yuan Y."/>
            <person name="Fang M."/>
            <person name="Shi L."/>
            <person name="Lu R."/>
            <person name="Comes H.P."/>
            <person name="Ma Y."/>
            <person name="Chen Y."/>
            <person name="Huang G."/>
            <person name="Zhou Y."/>
            <person name="Zheng Z."/>
            <person name="Qiu Y."/>
        </authorList>
    </citation>
    <scope>NUCLEOTIDE SEQUENCE [LARGE SCALE GENOMIC DNA]</scope>
    <source>
        <strain evidence="2">F231</strain>
    </source>
</reference>
<name>A0AAN7KT05_TRANT</name>
<evidence type="ECO:0000313" key="3">
    <source>
        <dbReference type="Proteomes" id="UP001346149"/>
    </source>
</evidence>
<keyword evidence="1" id="KW-0812">Transmembrane</keyword>
<protein>
    <recommendedName>
        <fullName evidence="4">Transmembrane protein</fullName>
    </recommendedName>
</protein>
<dbReference type="Proteomes" id="UP001346149">
    <property type="component" value="Unassembled WGS sequence"/>
</dbReference>
<keyword evidence="3" id="KW-1185">Reference proteome</keyword>
<feature type="transmembrane region" description="Helical" evidence="1">
    <location>
        <begin position="24"/>
        <end position="44"/>
    </location>
</feature>
<comment type="caution">
    <text evidence="2">The sequence shown here is derived from an EMBL/GenBank/DDBJ whole genome shotgun (WGS) entry which is preliminary data.</text>
</comment>
<keyword evidence="1" id="KW-0472">Membrane</keyword>
<dbReference type="AlphaFoldDB" id="A0AAN7KT05"/>
<sequence length="129" mass="14553">MAHRRRSAATATIAEGFTLSPLPWPVLLILAVAFIFLGISWFLSYESAMEVAEEQMGWILLAVPLLLILLAQWVSTIESPESYLGWGDNRRRRYRQPPSEGGSPWGVAAVILLLLVLMQFQSSFLESWF</sequence>
<evidence type="ECO:0000256" key="1">
    <source>
        <dbReference type="SAM" id="Phobius"/>
    </source>
</evidence>
<dbReference type="PANTHER" id="PTHR33306:SF7">
    <property type="entry name" value="EXPRESSED PROTEIN"/>
    <property type="match status" value="1"/>
</dbReference>
<dbReference type="PANTHER" id="PTHR33306">
    <property type="entry name" value="EXPRESSED PROTEIN-RELATED-RELATED"/>
    <property type="match status" value="1"/>
</dbReference>
<accession>A0AAN7KT05</accession>
<evidence type="ECO:0008006" key="4">
    <source>
        <dbReference type="Google" id="ProtNLM"/>
    </source>
</evidence>
<proteinExistence type="predicted"/>
<feature type="transmembrane region" description="Helical" evidence="1">
    <location>
        <begin position="102"/>
        <end position="120"/>
    </location>
</feature>
<evidence type="ECO:0000313" key="2">
    <source>
        <dbReference type="EMBL" id="KAK4772511.1"/>
    </source>
</evidence>
<feature type="transmembrane region" description="Helical" evidence="1">
    <location>
        <begin position="56"/>
        <end position="74"/>
    </location>
</feature>
<organism evidence="2 3">
    <name type="scientific">Trapa natans</name>
    <name type="common">Water chestnut</name>
    <dbReference type="NCBI Taxonomy" id="22666"/>
    <lineage>
        <taxon>Eukaryota</taxon>
        <taxon>Viridiplantae</taxon>
        <taxon>Streptophyta</taxon>
        <taxon>Embryophyta</taxon>
        <taxon>Tracheophyta</taxon>
        <taxon>Spermatophyta</taxon>
        <taxon>Magnoliopsida</taxon>
        <taxon>eudicotyledons</taxon>
        <taxon>Gunneridae</taxon>
        <taxon>Pentapetalae</taxon>
        <taxon>rosids</taxon>
        <taxon>malvids</taxon>
        <taxon>Myrtales</taxon>
        <taxon>Lythraceae</taxon>
        <taxon>Trapa</taxon>
    </lineage>
</organism>
<dbReference type="EMBL" id="JAXQNO010000020">
    <property type="protein sequence ID" value="KAK4772511.1"/>
    <property type="molecule type" value="Genomic_DNA"/>
</dbReference>
<gene>
    <name evidence="2" type="ORF">SAY86_014286</name>
</gene>
<keyword evidence="1" id="KW-1133">Transmembrane helix</keyword>